<comment type="caution">
    <text evidence="1">The sequence shown here is derived from an EMBL/GenBank/DDBJ whole genome shotgun (WGS) entry which is preliminary data.</text>
</comment>
<dbReference type="EMBL" id="BSUZ01000001">
    <property type="protein sequence ID" value="GMA85500.1"/>
    <property type="molecule type" value="Genomic_DNA"/>
</dbReference>
<evidence type="ECO:0000313" key="1">
    <source>
        <dbReference type="EMBL" id="GMA85500.1"/>
    </source>
</evidence>
<gene>
    <name evidence="1" type="ORF">GCM10025868_07500</name>
</gene>
<accession>A0ABQ6JBF0</accession>
<name>A0ABQ6JBF0_9ACTN</name>
<sequence>MRRTCCTCRDARRNRHLAMTTPIPTRSGGSKSDVGRTAAGLDLLFAVRTTRFTRSAQQAPRSA</sequence>
<dbReference type="Proteomes" id="UP001157017">
    <property type="component" value="Unassembled WGS sequence"/>
</dbReference>
<keyword evidence="2" id="KW-1185">Reference proteome</keyword>
<protein>
    <submittedName>
        <fullName evidence="1">Uncharacterized protein</fullName>
    </submittedName>
</protein>
<evidence type="ECO:0000313" key="2">
    <source>
        <dbReference type="Proteomes" id="UP001157017"/>
    </source>
</evidence>
<proteinExistence type="predicted"/>
<reference evidence="2" key="1">
    <citation type="journal article" date="2019" name="Int. J. Syst. Evol. Microbiol.">
        <title>The Global Catalogue of Microorganisms (GCM) 10K type strain sequencing project: providing services to taxonomists for standard genome sequencing and annotation.</title>
        <authorList>
            <consortium name="The Broad Institute Genomics Platform"/>
            <consortium name="The Broad Institute Genome Sequencing Center for Infectious Disease"/>
            <person name="Wu L."/>
            <person name="Ma J."/>
        </authorList>
    </citation>
    <scope>NUCLEOTIDE SEQUENCE [LARGE SCALE GENOMIC DNA]</scope>
    <source>
        <strain evidence="2">NBRC 108730</strain>
    </source>
</reference>
<organism evidence="1 2">
    <name type="scientific">Angustibacter aerolatus</name>
    <dbReference type="NCBI Taxonomy" id="1162965"/>
    <lineage>
        <taxon>Bacteria</taxon>
        <taxon>Bacillati</taxon>
        <taxon>Actinomycetota</taxon>
        <taxon>Actinomycetes</taxon>
        <taxon>Kineosporiales</taxon>
        <taxon>Kineosporiaceae</taxon>
    </lineage>
</organism>